<evidence type="ECO:0000256" key="15">
    <source>
        <dbReference type="SAM" id="Phobius"/>
    </source>
</evidence>
<name>G1KL70_ANOCA</name>
<evidence type="ECO:0000256" key="10">
    <source>
        <dbReference type="ARBA" id="ARBA00023157"/>
    </source>
</evidence>
<dbReference type="PANTHER" id="PTHR10441:SF2">
    <property type="entry name" value="T-CELL SURFACE GLYCOPROTEIN CD8 ALPHA CHAIN"/>
    <property type="match status" value="1"/>
</dbReference>
<feature type="transmembrane region" description="Helical" evidence="15">
    <location>
        <begin position="175"/>
        <end position="200"/>
    </location>
</feature>
<gene>
    <name evidence="18" type="primary">CD8A</name>
</gene>
<dbReference type="GO" id="GO:0009897">
    <property type="term" value="C:external side of plasma membrane"/>
    <property type="evidence" value="ECO:0000318"/>
    <property type="project" value="GO_Central"/>
</dbReference>
<comment type="subcellular location">
    <subcellularLocation>
        <location evidence="1">Cell membrane</location>
        <topology evidence="1">Single-pass type I membrane protein</topology>
    </subcellularLocation>
</comment>
<keyword evidence="9" id="KW-0564">Palmitate</keyword>
<dbReference type="InterPro" id="IPR015468">
    <property type="entry name" value="CD8_asu"/>
</dbReference>
<evidence type="ECO:0000256" key="9">
    <source>
        <dbReference type="ARBA" id="ARBA00023139"/>
    </source>
</evidence>
<evidence type="ECO:0000256" key="2">
    <source>
        <dbReference type="ARBA" id="ARBA00022475"/>
    </source>
</evidence>
<dbReference type="Ensembl" id="ENSACAT00000011475.3">
    <property type="protein sequence ID" value="ENSACAP00000011239.3"/>
    <property type="gene ID" value="ENSACAG00000011502.3"/>
</dbReference>
<proteinExistence type="predicted"/>
<reference evidence="18" key="2">
    <citation type="submission" date="2025-08" db="UniProtKB">
        <authorList>
            <consortium name="Ensembl"/>
        </authorList>
    </citation>
    <scope>IDENTIFICATION</scope>
</reference>
<evidence type="ECO:0000256" key="13">
    <source>
        <dbReference type="ARBA" id="ARBA00023319"/>
    </source>
</evidence>
<evidence type="ECO:0000256" key="1">
    <source>
        <dbReference type="ARBA" id="ARBA00004251"/>
    </source>
</evidence>
<dbReference type="AlphaFoldDB" id="G1KL70"/>
<evidence type="ECO:0000256" key="4">
    <source>
        <dbReference type="ARBA" id="ARBA00022729"/>
    </source>
</evidence>
<dbReference type="Proteomes" id="UP000001646">
    <property type="component" value="Chromosome 6"/>
</dbReference>
<dbReference type="Pfam" id="PF07686">
    <property type="entry name" value="V-set"/>
    <property type="match status" value="1"/>
</dbReference>
<keyword evidence="12" id="KW-0449">Lipoprotein</keyword>
<feature type="compositionally biased region" description="Basic and acidic residues" evidence="14">
    <location>
        <begin position="149"/>
        <end position="161"/>
    </location>
</feature>
<protein>
    <submittedName>
        <fullName evidence="18">CD8 subunit alpha</fullName>
    </submittedName>
</protein>
<sequence length="224" mass="25386">MARKSSIFCLLGLMLCCCKSQSDSIKAKMITSPQAFGSSVEFKCETSKADNGMYWMSQRRNSTMQFILYISTRGSIRPDPIVGYSARKDGNNYHLTVKSFQKDNQGIYYCVNLQNQNLIFSPGLPVYLPETTTQPPTIPHQISTTTKRQTKDKPMECPNLRDSDEDSKTMFSCEIYIWVPLVGSCFILSISLVITIVCCGRRRRRRCKCKRLMNGAKGAHPLPH</sequence>
<evidence type="ECO:0000256" key="3">
    <source>
        <dbReference type="ARBA" id="ARBA00022692"/>
    </source>
</evidence>
<feature type="chain" id="PRO_5003413737" evidence="16">
    <location>
        <begin position="23"/>
        <end position="224"/>
    </location>
</feature>
<dbReference type="CTD" id="925"/>
<dbReference type="InterPro" id="IPR013783">
    <property type="entry name" value="Ig-like_fold"/>
</dbReference>
<keyword evidence="8 15" id="KW-0472">Membrane</keyword>
<dbReference type="STRING" id="28377.ENSACAP00000011239"/>
<evidence type="ECO:0000256" key="14">
    <source>
        <dbReference type="SAM" id="MobiDB-lite"/>
    </source>
</evidence>
<evidence type="ECO:0000256" key="11">
    <source>
        <dbReference type="ARBA" id="ARBA00023180"/>
    </source>
</evidence>
<dbReference type="Bgee" id="ENSACAG00000011502">
    <property type="expression patterns" value="Expressed in liver and 4 other cell types or tissues"/>
</dbReference>
<dbReference type="InterPro" id="IPR036179">
    <property type="entry name" value="Ig-like_dom_sf"/>
</dbReference>
<dbReference type="GeneTree" id="ENSGT00940000156588"/>
<keyword evidence="2" id="KW-1003">Cell membrane</keyword>
<dbReference type="Gene3D" id="2.60.40.10">
    <property type="entry name" value="Immunoglobulins"/>
    <property type="match status" value="1"/>
</dbReference>
<keyword evidence="10" id="KW-1015">Disulfide bond</keyword>
<keyword evidence="7" id="KW-1064">Adaptive immunity</keyword>
<dbReference type="KEGG" id="acs:103279200"/>
<dbReference type="InterPro" id="IPR007110">
    <property type="entry name" value="Ig-like_dom"/>
</dbReference>
<keyword evidence="6 15" id="KW-1133">Transmembrane helix</keyword>
<dbReference type="HOGENOM" id="CLU_085753_1_0_1"/>
<evidence type="ECO:0000313" key="18">
    <source>
        <dbReference type="Ensembl" id="ENSACAP00000011239.3"/>
    </source>
</evidence>
<keyword evidence="19" id="KW-1185">Reference proteome</keyword>
<keyword evidence="13" id="KW-0393">Immunoglobulin domain</keyword>
<dbReference type="InterPro" id="IPR013106">
    <property type="entry name" value="Ig_V-set"/>
</dbReference>
<evidence type="ECO:0000259" key="17">
    <source>
        <dbReference type="PROSITE" id="PS50835"/>
    </source>
</evidence>
<reference evidence="18" key="3">
    <citation type="submission" date="2025-09" db="UniProtKB">
        <authorList>
            <consortium name="Ensembl"/>
        </authorList>
    </citation>
    <scope>IDENTIFICATION</scope>
</reference>
<evidence type="ECO:0000256" key="12">
    <source>
        <dbReference type="ARBA" id="ARBA00023288"/>
    </source>
</evidence>
<feature type="region of interest" description="Disordered" evidence="14">
    <location>
        <begin position="135"/>
        <end position="161"/>
    </location>
</feature>
<dbReference type="OrthoDB" id="9906515at2759"/>
<accession>G1KL70</accession>
<dbReference type="eggNOG" id="ENOG502SAZN">
    <property type="taxonomic scope" value="Eukaryota"/>
</dbReference>
<feature type="compositionally biased region" description="Low complexity" evidence="14">
    <location>
        <begin position="135"/>
        <end position="146"/>
    </location>
</feature>
<evidence type="ECO:0000256" key="8">
    <source>
        <dbReference type="ARBA" id="ARBA00023136"/>
    </source>
</evidence>
<reference evidence="18 19" key="1">
    <citation type="submission" date="2009-12" db="EMBL/GenBank/DDBJ databases">
        <title>The Genome Sequence of Anolis carolinensis (Green Anole Lizard).</title>
        <authorList>
            <consortium name="The Genome Sequencing Platform"/>
            <person name="Di Palma F."/>
            <person name="Alfoldi J."/>
            <person name="Heiman D."/>
            <person name="Young S."/>
            <person name="Grabherr M."/>
            <person name="Johnson J."/>
            <person name="Lander E.S."/>
            <person name="Lindblad-Toh K."/>
        </authorList>
    </citation>
    <scope>NUCLEOTIDE SEQUENCE [LARGE SCALE GENOMIC DNA]</scope>
    <source>
        <strain evidence="18 19">JBL SC #1</strain>
    </source>
</reference>
<keyword evidence="11" id="KW-0325">Glycoprotein</keyword>
<dbReference type="RefSeq" id="XP_008111318.1">
    <property type="nucleotide sequence ID" value="XM_008113111.3"/>
</dbReference>
<evidence type="ECO:0000256" key="16">
    <source>
        <dbReference type="SAM" id="SignalP"/>
    </source>
</evidence>
<dbReference type="PROSITE" id="PS50835">
    <property type="entry name" value="IG_LIKE"/>
    <property type="match status" value="1"/>
</dbReference>
<dbReference type="GO" id="GO:0002456">
    <property type="term" value="P:T cell mediated immunity"/>
    <property type="evidence" value="ECO:0000318"/>
    <property type="project" value="GO_Central"/>
</dbReference>
<dbReference type="GO" id="GO:0007166">
    <property type="term" value="P:cell surface receptor signaling pathway"/>
    <property type="evidence" value="ECO:0000318"/>
    <property type="project" value="GO_Central"/>
</dbReference>
<feature type="domain" description="Ig-like" evidence="17">
    <location>
        <begin position="37"/>
        <end position="110"/>
    </location>
</feature>
<evidence type="ECO:0000256" key="6">
    <source>
        <dbReference type="ARBA" id="ARBA00022989"/>
    </source>
</evidence>
<organism evidence="18 19">
    <name type="scientific">Anolis carolinensis</name>
    <name type="common">Green anole</name>
    <name type="synonym">American chameleon</name>
    <dbReference type="NCBI Taxonomy" id="28377"/>
    <lineage>
        <taxon>Eukaryota</taxon>
        <taxon>Metazoa</taxon>
        <taxon>Chordata</taxon>
        <taxon>Craniata</taxon>
        <taxon>Vertebrata</taxon>
        <taxon>Euteleostomi</taxon>
        <taxon>Lepidosauria</taxon>
        <taxon>Squamata</taxon>
        <taxon>Bifurcata</taxon>
        <taxon>Unidentata</taxon>
        <taxon>Episquamata</taxon>
        <taxon>Toxicofera</taxon>
        <taxon>Iguania</taxon>
        <taxon>Dactyloidae</taxon>
        <taxon>Anolis</taxon>
    </lineage>
</organism>
<evidence type="ECO:0000256" key="7">
    <source>
        <dbReference type="ARBA" id="ARBA00023130"/>
    </source>
</evidence>
<dbReference type="PANTHER" id="PTHR10441">
    <property type="entry name" value="CD8 ALPHA CHAIN"/>
    <property type="match status" value="1"/>
</dbReference>
<keyword evidence="3 15" id="KW-0812">Transmembrane</keyword>
<dbReference type="FunFam" id="2.60.40.10:FF:001514">
    <property type="entry name" value="CD8 alpha chain"/>
    <property type="match status" value="1"/>
</dbReference>
<keyword evidence="4 16" id="KW-0732">Signal</keyword>
<dbReference type="SUPFAM" id="SSF48726">
    <property type="entry name" value="Immunoglobulin"/>
    <property type="match status" value="1"/>
</dbReference>
<evidence type="ECO:0000313" key="19">
    <source>
        <dbReference type="Proteomes" id="UP000001646"/>
    </source>
</evidence>
<dbReference type="InParanoid" id="G1KL70"/>
<keyword evidence="5" id="KW-0391">Immunity</keyword>
<dbReference type="GO" id="GO:0045065">
    <property type="term" value="P:cytotoxic T cell differentiation"/>
    <property type="evidence" value="ECO:0000318"/>
    <property type="project" value="GO_Central"/>
</dbReference>
<evidence type="ECO:0000256" key="5">
    <source>
        <dbReference type="ARBA" id="ARBA00022859"/>
    </source>
</evidence>
<dbReference type="GeneID" id="103279200"/>
<feature type="signal peptide" evidence="16">
    <location>
        <begin position="1"/>
        <end position="22"/>
    </location>
</feature>